<keyword evidence="1" id="KW-0812">Transmembrane</keyword>
<keyword evidence="1" id="KW-1133">Transmembrane helix</keyword>
<keyword evidence="1" id="KW-0472">Membrane</keyword>
<dbReference type="EMBL" id="LARY01000001">
    <property type="protein sequence ID" value="RDX03010.1"/>
    <property type="molecule type" value="Genomic_DNA"/>
</dbReference>
<evidence type="ECO:0000313" key="3">
    <source>
        <dbReference type="Proteomes" id="UP000257055"/>
    </source>
</evidence>
<proteinExistence type="predicted"/>
<sequence>MKDVHYQEDDFEKAEKSIGNLIGKGAWGKGAIDSLKDVSKNLEEVEKDIARLDADGAISFSHTDNKHKLQELYEDFEVLHDFAGEAGNLVEDKIDQPFYEALDEFVEGMRDLDASKFTTKNRIGATKTITTYANSYTREEIEVPKKEVSLDDLFSGDNYYADQMKLQYKEWKRQNKDQDVSQKEFRSAMLNSRAFEYTSIKDEQQKKEFWVNVVATVAIVGVSIFCPPAGLALGLAYGGLEMSAAVSGKDWLTGRELDTSERAMRGAFSLLDIVPGMKAFSGGTQAIRSGTKLASLSDNLLHGVKSIPSKADDFLKLGQKSALTRINSLKTTVKEGIHTGIERTTKGLDKVGEVADNFKNNLNLNSRRQLAVDGFGALPPGSPSRVSNATEKMKEVLQKYDLNLNGGGRGVDETAKEVGKVKSPSEIAKGWQGSGKYPGVDNYRDITLKKGKVIFRGEPNGTEYFTTKTAIEKAGKNATEIFEGLQVEKHPIHGYRGSMTGYRINEDISAAFGITKANPQFGKGGLPQMFIPDVNELIEKGILIPVEDITLIK</sequence>
<protein>
    <recommendedName>
        <fullName evidence="4">Pre-toxin TG domain-containing protein</fullName>
    </recommendedName>
</protein>
<gene>
    <name evidence="2" type="ORF">UR08_01950</name>
</gene>
<dbReference type="Proteomes" id="UP000257055">
    <property type="component" value="Unassembled WGS sequence"/>
</dbReference>
<name>A0A3D8TVI0_9LIST</name>
<feature type="transmembrane region" description="Helical" evidence="1">
    <location>
        <begin position="209"/>
        <end position="237"/>
    </location>
</feature>
<comment type="caution">
    <text evidence="2">The sequence shown here is derived from an EMBL/GenBank/DDBJ whole genome shotgun (WGS) entry which is preliminary data.</text>
</comment>
<organism evidence="2 3">
    <name type="scientific">Listeria kieliensis</name>
    <dbReference type="NCBI Taxonomy" id="1621700"/>
    <lineage>
        <taxon>Bacteria</taxon>
        <taxon>Bacillati</taxon>
        <taxon>Bacillota</taxon>
        <taxon>Bacilli</taxon>
        <taxon>Bacillales</taxon>
        <taxon>Listeriaceae</taxon>
        <taxon>Listeria</taxon>
    </lineage>
</organism>
<reference evidence="3" key="1">
    <citation type="submission" date="2015-04" db="EMBL/GenBank/DDBJ databases">
        <authorList>
            <person name="Schardt J."/>
            <person name="Mueller-Herbst S."/>
            <person name="Scherer S."/>
            <person name="Huptas C."/>
        </authorList>
    </citation>
    <scope>NUCLEOTIDE SEQUENCE [LARGE SCALE GENOMIC DNA]</scope>
    <source>
        <strain evidence="3">Kiel-L1</strain>
    </source>
</reference>
<accession>A0A3D8TVI0</accession>
<evidence type="ECO:0008006" key="4">
    <source>
        <dbReference type="Google" id="ProtNLM"/>
    </source>
</evidence>
<evidence type="ECO:0000256" key="1">
    <source>
        <dbReference type="SAM" id="Phobius"/>
    </source>
</evidence>
<evidence type="ECO:0000313" key="2">
    <source>
        <dbReference type="EMBL" id="RDX03010.1"/>
    </source>
</evidence>
<dbReference type="AlphaFoldDB" id="A0A3D8TVI0"/>
<keyword evidence="3" id="KW-1185">Reference proteome</keyword>